<dbReference type="InterPro" id="IPR036639">
    <property type="entry name" value="Cyt_c_oxidase_su4_sf"/>
</dbReference>
<evidence type="ECO:0000256" key="4">
    <source>
        <dbReference type="ARBA" id="ARBA00022792"/>
    </source>
</evidence>
<evidence type="ECO:0000256" key="10">
    <source>
        <dbReference type="RuleBase" id="RU367145"/>
    </source>
</evidence>
<comment type="function">
    <text evidence="10">Component of the cytochrome c oxidase, the last enzyme in the mitochondrial electron transport chain which drives oxidative phosphorylation.</text>
</comment>
<dbReference type="Gene3D" id="1.10.442.10">
    <property type="entry name" value="Cytochrome c oxidase subunit IV"/>
    <property type="match status" value="1"/>
</dbReference>
<keyword evidence="7" id="KW-0560">Oxidoreductase</keyword>
<dbReference type="GO" id="GO:0006123">
    <property type="term" value="P:mitochondrial electron transport, cytochrome c to oxygen"/>
    <property type="evidence" value="ECO:0007669"/>
    <property type="project" value="InterPro"/>
</dbReference>
<proteinExistence type="inferred from homology"/>
<organism evidence="11 12">
    <name type="scientific">Vespula vulgaris</name>
    <name type="common">Yellow jacket</name>
    <name type="synonym">Wasp</name>
    <dbReference type="NCBI Taxonomy" id="7454"/>
    <lineage>
        <taxon>Eukaryota</taxon>
        <taxon>Metazoa</taxon>
        <taxon>Ecdysozoa</taxon>
        <taxon>Arthropoda</taxon>
        <taxon>Hexapoda</taxon>
        <taxon>Insecta</taxon>
        <taxon>Pterygota</taxon>
        <taxon>Neoptera</taxon>
        <taxon>Endopterygota</taxon>
        <taxon>Hymenoptera</taxon>
        <taxon>Apocrita</taxon>
        <taxon>Aculeata</taxon>
        <taxon>Vespoidea</taxon>
        <taxon>Vespidae</taxon>
        <taxon>Vespinae</taxon>
        <taxon>Vespula</taxon>
    </lineage>
</organism>
<evidence type="ECO:0000256" key="6">
    <source>
        <dbReference type="ARBA" id="ARBA00022989"/>
    </source>
</evidence>
<dbReference type="EMBL" id="JACSEA010000007">
    <property type="protein sequence ID" value="KAF7396551.1"/>
    <property type="molecule type" value="Genomic_DNA"/>
</dbReference>
<sequence length="175" mass="20015">MKYKMNNLMNSRAILNCLQQGSKQIVRKSHYALSTVGNRDIVGSGYNNTPAYVDRTDFPMPAIRFKANTPDVLALREKEKGDWKKLSIDEKKALYRASFRCTFAEIDAPTGEWKLAIGYGLVVACIAVWYYMFYKLYVLPPLPPSFDEENQLAMLDRIIKLDMNPITGITAKYNK</sequence>
<evidence type="ECO:0000256" key="3">
    <source>
        <dbReference type="ARBA" id="ARBA00022692"/>
    </source>
</evidence>
<protein>
    <recommendedName>
        <fullName evidence="10">Cytochrome c oxidase subunit 4</fullName>
    </recommendedName>
</protein>
<dbReference type="PANTHER" id="PTHR10707:SF10">
    <property type="entry name" value="CYTOCHROME C OXIDASE SUBUNIT 4"/>
    <property type="match status" value="1"/>
</dbReference>
<keyword evidence="8 10" id="KW-0496">Mitochondrion</keyword>
<dbReference type="UniPathway" id="UPA00705"/>
<keyword evidence="5" id="KW-0809">Transit peptide</keyword>
<dbReference type="SUPFAM" id="SSF81406">
    <property type="entry name" value="Mitochondrial cytochrome c oxidase subunit IV"/>
    <property type="match status" value="1"/>
</dbReference>
<dbReference type="InterPro" id="IPR004203">
    <property type="entry name" value="Cyt_c_oxidase_su4_fam"/>
</dbReference>
<dbReference type="AlphaFoldDB" id="A0A834JZR6"/>
<keyword evidence="9 10" id="KW-0472">Membrane</keyword>
<accession>A0A834JZR6</accession>
<evidence type="ECO:0000256" key="5">
    <source>
        <dbReference type="ARBA" id="ARBA00022946"/>
    </source>
</evidence>
<comment type="similarity">
    <text evidence="2 10">Belongs to the cytochrome c oxidase IV family.</text>
</comment>
<dbReference type="Proteomes" id="UP000614350">
    <property type="component" value="Unassembled WGS sequence"/>
</dbReference>
<comment type="caution">
    <text evidence="11">The sequence shown here is derived from an EMBL/GenBank/DDBJ whole genome shotgun (WGS) entry which is preliminary data.</text>
</comment>
<keyword evidence="12" id="KW-1185">Reference proteome</keyword>
<name>A0A834JZR6_VESVU</name>
<evidence type="ECO:0000256" key="1">
    <source>
        <dbReference type="ARBA" id="ARBA00004434"/>
    </source>
</evidence>
<evidence type="ECO:0000313" key="12">
    <source>
        <dbReference type="Proteomes" id="UP000614350"/>
    </source>
</evidence>
<evidence type="ECO:0000313" key="11">
    <source>
        <dbReference type="EMBL" id="KAF7396551.1"/>
    </source>
</evidence>
<comment type="pathway">
    <text evidence="10">Energy metabolism; oxidative phosphorylation.</text>
</comment>
<gene>
    <name evidence="11" type="ORF">HZH66_007413</name>
</gene>
<evidence type="ECO:0000256" key="7">
    <source>
        <dbReference type="ARBA" id="ARBA00023002"/>
    </source>
</evidence>
<dbReference type="PANTHER" id="PTHR10707">
    <property type="entry name" value="CYTOCHROME C OXIDASE SUBUNIT IV"/>
    <property type="match status" value="1"/>
</dbReference>
<keyword evidence="4 10" id="KW-0999">Mitochondrion inner membrane</keyword>
<dbReference type="PRINTS" id="PR01873">
    <property type="entry name" value="CYTCOXIDASE4"/>
</dbReference>
<evidence type="ECO:0000256" key="8">
    <source>
        <dbReference type="ARBA" id="ARBA00023128"/>
    </source>
</evidence>
<dbReference type="Pfam" id="PF02936">
    <property type="entry name" value="COX4"/>
    <property type="match status" value="1"/>
</dbReference>
<comment type="subcellular location">
    <subcellularLocation>
        <location evidence="1 10">Mitochondrion inner membrane</location>
        <topology evidence="1 10">Single-pass membrane protein</topology>
    </subcellularLocation>
</comment>
<feature type="transmembrane region" description="Helical" evidence="10">
    <location>
        <begin position="115"/>
        <end position="134"/>
    </location>
</feature>
<evidence type="ECO:0000256" key="2">
    <source>
        <dbReference type="ARBA" id="ARBA00008135"/>
    </source>
</evidence>
<dbReference type="GO" id="GO:0045277">
    <property type="term" value="C:respiratory chain complex IV"/>
    <property type="evidence" value="ECO:0007669"/>
    <property type="project" value="InterPro"/>
</dbReference>
<keyword evidence="6 10" id="KW-1133">Transmembrane helix</keyword>
<keyword evidence="3 10" id="KW-0812">Transmembrane</keyword>
<dbReference type="InterPro" id="IPR013288">
    <property type="entry name" value="Cyt_c_oxidase_su4"/>
</dbReference>
<dbReference type="GO" id="GO:0016491">
    <property type="term" value="F:oxidoreductase activity"/>
    <property type="evidence" value="ECO:0007669"/>
    <property type="project" value="UniProtKB-KW"/>
</dbReference>
<dbReference type="CDD" id="cd00922">
    <property type="entry name" value="Cyt_c_Oxidase_IV"/>
    <property type="match status" value="1"/>
</dbReference>
<comment type="subunit">
    <text evidence="10">Component of the cytochrome c oxidase (complex IV, CIV), a multisubunit enzyme composed of 14 subunits.</text>
</comment>
<evidence type="ECO:0000256" key="9">
    <source>
        <dbReference type="ARBA" id="ARBA00023136"/>
    </source>
</evidence>
<dbReference type="GO" id="GO:0005743">
    <property type="term" value="C:mitochondrial inner membrane"/>
    <property type="evidence" value="ECO:0007669"/>
    <property type="project" value="UniProtKB-SubCell"/>
</dbReference>
<reference evidence="11" key="1">
    <citation type="journal article" date="2020" name="G3 (Bethesda)">
        <title>High-Quality Assemblies for Three Invasive Social Wasps from the &lt;i&gt;Vespula&lt;/i&gt; Genus.</title>
        <authorList>
            <person name="Harrop T.W.R."/>
            <person name="Guhlin J."/>
            <person name="McLaughlin G.M."/>
            <person name="Permina E."/>
            <person name="Stockwell P."/>
            <person name="Gilligan J."/>
            <person name="Le Lec M.F."/>
            <person name="Gruber M.A.M."/>
            <person name="Quinn O."/>
            <person name="Lovegrove M."/>
            <person name="Duncan E.J."/>
            <person name="Remnant E.J."/>
            <person name="Van Eeckhoven J."/>
            <person name="Graham B."/>
            <person name="Knapp R.A."/>
            <person name="Langford K.W."/>
            <person name="Kronenberg Z."/>
            <person name="Press M.O."/>
            <person name="Eacker S.M."/>
            <person name="Wilson-Rankin E.E."/>
            <person name="Purcell J."/>
            <person name="Lester P.J."/>
            <person name="Dearden P.K."/>
        </authorList>
    </citation>
    <scope>NUCLEOTIDE SEQUENCE</scope>
    <source>
        <strain evidence="11">Marl-1</strain>
    </source>
</reference>
<dbReference type="FunFam" id="1.10.442.10:FF:000001">
    <property type="entry name" value="Cytochrome c oxidase subunit 4 isoform 1"/>
    <property type="match status" value="1"/>
</dbReference>